<dbReference type="InterPro" id="IPR001789">
    <property type="entry name" value="Sig_transdc_resp-reg_receiver"/>
</dbReference>
<dbReference type="InterPro" id="IPR003661">
    <property type="entry name" value="HisK_dim/P_dom"/>
</dbReference>
<evidence type="ECO:0000256" key="4">
    <source>
        <dbReference type="ARBA" id="ARBA00023015"/>
    </source>
</evidence>
<keyword evidence="8" id="KW-1133">Transmembrane helix</keyword>
<evidence type="ECO:0000259" key="11">
    <source>
        <dbReference type="PROSITE" id="PS50110"/>
    </source>
</evidence>
<dbReference type="Gene3D" id="3.30.565.10">
    <property type="entry name" value="Histidine kinase-like ATPase, C-terminal domain"/>
    <property type="match status" value="1"/>
</dbReference>
<evidence type="ECO:0000313" key="13">
    <source>
        <dbReference type="Proteomes" id="UP000623301"/>
    </source>
</evidence>
<evidence type="ECO:0000256" key="2">
    <source>
        <dbReference type="ARBA" id="ARBA00012438"/>
    </source>
</evidence>
<dbReference type="InterPro" id="IPR011110">
    <property type="entry name" value="Reg_prop"/>
</dbReference>
<feature type="domain" description="Response regulatory" evidence="11">
    <location>
        <begin position="1118"/>
        <end position="1233"/>
    </location>
</feature>
<dbReference type="EMBL" id="JAEHFJ010000014">
    <property type="protein sequence ID" value="MBJ2176323.1"/>
    <property type="molecule type" value="Genomic_DNA"/>
</dbReference>
<feature type="modified residue" description="4-aspartylphosphate" evidence="7">
    <location>
        <position position="1166"/>
    </location>
</feature>
<evidence type="ECO:0000256" key="3">
    <source>
        <dbReference type="ARBA" id="ARBA00022553"/>
    </source>
</evidence>
<proteinExistence type="predicted"/>
<dbReference type="InterPro" id="IPR018062">
    <property type="entry name" value="HTH_AraC-typ_CS"/>
</dbReference>
<feature type="domain" description="HTH araC/xylS-type" evidence="9">
    <location>
        <begin position="1265"/>
        <end position="1363"/>
    </location>
</feature>
<evidence type="ECO:0000256" key="1">
    <source>
        <dbReference type="ARBA" id="ARBA00000085"/>
    </source>
</evidence>
<evidence type="ECO:0000256" key="7">
    <source>
        <dbReference type="PROSITE-ProRule" id="PRU00169"/>
    </source>
</evidence>
<evidence type="ECO:0000256" key="8">
    <source>
        <dbReference type="SAM" id="Phobius"/>
    </source>
</evidence>
<dbReference type="InterPro" id="IPR013783">
    <property type="entry name" value="Ig-like_fold"/>
</dbReference>
<keyword evidence="4" id="KW-0805">Transcription regulation</keyword>
<keyword evidence="13" id="KW-1185">Reference proteome</keyword>
<evidence type="ECO:0000313" key="12">
    <source>
        <dbReference type="EMBL" id="MBJ2176323.1"/>
    </source>
</evidence>
<dbReference type="SMART" id="SM00387">
    <property type="entry name" value="HATPase_c"/>
    <property type="match status" value="1"/>
</dbReference>
<dbReference type="Gene3D" id="2.60.40.10">
    <property type="entry name" value="Immunoglobulins"/>
    <property type="match status" value="1"/>
</dbReference>
<dbReference type="Pfam" id="PF07494">
    <property type="entry name" value="Reg_prop"/>
    <property type="match status" value="2"/>
</dbReference>
<dbReference type="PANTHER" id="PTHR43547:SF2">
    <property type="entry name" value="HYBRID SIGNAL TRANSDUCTION HISTIDINE KINASE C"/>
    <property type="match status" value="1"/>
</dbReference>
<evidence type="ECO:0000259" key="9">
    <source>
        <dbReference type="PROSITE" id="PS01124"/>
    </source>
</evidence>
<dbReference type="CDD" id="cd17574">
    <property type="entry name" value="REC_OmpR"/>
    <property type="match status" value="1"/>
</dbReference>
<dbReference type="EC" id="2.7.13.3" evidence="2"/>
<dbReference type="PANTHER" id="PTHR43547">
    <property type="entry name" value="TWO-COMPONENT HISTIDINE KINASE"/>
    <property type="match status" value="1"/>
</dbReference>
<dbReference type="Gene3D" id="1.10.287.130">
    <property type="match status" value="1"/>
</dbReference>
<organism evidence="12 13">
    <name type="scientific">Aureibaculum flavum</name>
    <dbReference type="NCBI Taxonomy" id="2795986"/>
    <lineage>
        <taxon>Bacteria</taxon>
        <taxon>Pseudomonadati</taxon>
        <taxon>Bacteroidota</taxon>
        <taxon>Flavobacteriia</taxon>
        <taxon>Flavobacteriales</taxon>
        <taxon>Flavobacteriaceae</taxon>
        <taxon>Aureibaculum</taxon>
    </lineage>
</organism>
<dbReference type="InterPro" id="IPR036890">
    <property type="entry name" value="HATPase_C_sf"/>
</dbReference>
<keyword evidence="3 7" id="KW-0597">Phosphoprotein</keyword>
<comment type="catalytic activity">
    <reaction evidence="1">
        <text>ATP + protein L-histidine = ADP + protein N-phospho-L-histidine.</text>
        <dbReference type="EC" id="2.7.13.3"/>
    </reaction>
</comment>
<dbReference type="SUPFAM" id="SSF52172">
    <property type="entry name" value="CheY-like"/>
    <property type="match status" value="1"/>
</dbReference>
<dbReference type="RefSeq" id="WP_198842920.1">
    <property type="nucleotide sequence ID" value="NZ_JAEHFJ010000014.1"/>
</dbReference>
<feature type="domain" description="Histidine kinase" evidence="10">
    <location>
        <begin position="859"/>
        <end position="1080"/>
    </location>
</feature>
<dbReference type="InterPro" id="IPR011123">
    <property type="entry name" value="Y_Y_Y"/>
</dbReference>
<dbReference type="InterPro" id="IPR005467">
    <property type="entry name" value="His_kinase_dom"/>
</dbReference>
<dbReference type="Pfam" id="PF00072">
    <property type="entry name" value="Response_reg"/>
    <property type="match status" value="1"/>
</dbReference>
<dbReference type="PRINTS" id="PR00344">
    <property type="entry name" value="BCTRLSENSOR"/>
</dbReference>
<name>A0ABS0WWF9_9FLAO</name>
<dbReference type="PROSITE" id="PS00041">
    <property type="entry name" value="HTH_ARAC_FAMILY_1"/>
    <property type="match status" value="1"/>
</dbReference>
<evidence type="ECO:0000256" key="5">
    <source>
        <dbReference type="ARBA" id="ARBA00023125"/>
    </source>
</evidence>
<feature type="transmembrane region" description="Helical" evidence="8">
    <location>
        <begin position="16"/>
        <end position="33"/>
    </location>
</feature>
<reference evidence="12 13" key="1">
    <citation type="submission" date="2020-12" db="EMBL/GenBank/DDBJ databases">
        <title>Aureibaculum luteum sp. nov. and Aureibaculum flavum sp. nov., novel members of the family Flavobacteriaceae isolated from Antarctic intertidal sediments.</title>
        <authorList>
            <person name="He X."/>
            <person name="Zhang X."/>
        </authorList>
    </citation>
    <scope>NUCLEOTIDE SEQUENCE [LARGE SCALE GENOMIC DNA]</scope>
    <source>
        <strain evidence="12 13">A20</strain>
    </source>
</reference>
<dbReference type="SMART" id="SM00342">
    <property type="entry name" value="HTH_ARAC"/>
    <property type="match status" value="1"/>
</dbReference>
<evidence type="ECO:0000259" key="10">
    <source>
        <dbReference type="PROSITE" id="PS50109"/>
    </source>
</evidence>
<dbReference type="Proteomes" id="UP000623301">
    <property type="component" value="Unassembled WGS sequence"/>
</dbReference>
<dbReference type="PROSITE" id="PS50109">
    <property type="entry name" value="HIS_KIN"/>
    <property type="match status" value="1"/>
</dbReference>
<dbReference type="Pfam" id="PF02518">
    <property type="entry name" value="HATPase_c"/>
    <property type="match status" value="1"/>
</dbReference>
<protein>
    <recommendedName>
        <fullName evidence="2">histidine kinase</fullName>
        <ecNumber evidence="2">2.7.13.3</ecNumber>
    </recommendedName>
</protein>
<sequence length="1363" mass="156126">MCHFRNDIRKLIKNHFYYYVLILAFFFIHNISFSQSQHQRIKYYTLEDGLSQVSSNDLILDKNGFVWIATQDGLNRFDGNKFEHFNHDEQDSLTISGNLINKLHEDVTGKIWVGTIGNGLSFYNPKFDIFHRIKLENSLSDNEIISGIDQDQDHNIWISSRISGLHKLSPISDSAFQQESYLSNKTINGLLIDEENVLWAGESTGNIYKLNLSHNKISSKVPELHVEGNVQAFHKVENKLLIGSDFGFYIYDINKRKASLFELQKEDNRFTKHVIAFLKNDERSVWIGTGNGVYLFDWINNIVINKILYSNDSKEGLSNGTVQALLKISKDQMLVGTANYLNLVDLTEPYFKNISKNMKGSHLLNDNVIFSIFKEKDDLWVGTSDGGLNLIRNRKSYYFTENQNNSNGISGGVVRAIVKDSINQRMWFATTRGLNMIDLKTFNPNYPKFFVFHHNPENVNSINADFLKDIILDKNNNLWGATYGQGIFRLEYFNDKKYNIFRYRNKKGDNNSMKNDFVNCLRKDKENNIWIGTQGGLSKLSFEERMYENPIFSNFSKIQNDKNSLTHNSVYDILIDKNNRIWVGTRNGFSEYLGNNNFKSWTTQNQFSNAVVYSIQDDVNDNLWLGTNEGIVKFNPNDNSFKQYGVEDGIQSKEFDIHAKFKDKEGVIYLGGIGGVTYFNPTELDEIDIAQKLYFANLKVKSEDISVQNKSNTLLKQSLQSTDHLEFKHDQFPFFIQFSSIDFRINKSVEYRYKLLPNDTEWNNLKDPEIQFLNLPSGKYTLQVNGFSRGVEWNQLPLEMNITILSPWWSTWWAYTIYAAIAILFADRFYRFQLSKKLAINESNRLKEVSELKNSLYANITHEFRTPLTVILGMTNSLKSDLKNKSKSVQSLEMIERNGKNLLLLVNDLLDLAKVESGTMELKLIQVDVIPFVKYLSESFHSLAESKKINLTVYSEIDTLEMDIDVNKMASIVSNLLSNAIKFTSVNGKIVVHLNKIQSDDKQVFIIKVQDNGLGLAQEDVVHLFERFYQVDNESEKYQEGTGIGLSLVKEFVELMNGTIDVASTLGKGSTFIVQLPIKNNAIKTVDAKIAVELPVKKETNHIILKPIVSNETSMLPLVLIIEDNEDVAHYLNTCLKGKYRTIHAINGDIGIELAYENIPDIIVSDVMMPGKDGFEVCATLKTDERTDHIPIVLLTAMVTTEDRLTGLLHGADAYLAKPFNEKELFIRLDQLVLLRKKLSDKLQKEGLNSFLDKQIESPESKFLHKVKQFINEDISNSEFGSVNLASKLNLSESQVYRKLKAITDKSTAVFIRSVRLQRAKELIQTTDKTISEIAYEVGFNDPSWFSRAFKDEFGFAPSEINK</sequence>
<keyword evidence="8" id="KW-0472">Membrane</keyword>
<dbReference type="PROSITE" id="PS50110">
    <property type="entry name" value="RESPONSE_REGULATORY"/>
    <property type="match status" value="1"/>
</dbReference>
<dbReference type="SUPFAM" id="SSF47384">
    <property type="entry name" value="Homodimeric domain of signal transducing histidine kinase"/>
    <property type="match status" value="1"/>
</dbReference>
<dbReference type="Gene3D" id="3.40.50.2300">
    <property type="match status" value="1"/>
</dbReference>
<dbReference type="InterPro" id="IPR004358">
    <property type="entry name" value="Sig_transdc_His_kin-like_C"/>
</dbReference>
<keyword evidence="8" id="KW-0812">Transmembrane</keyword>
<dbReference type="SMART" id="SM00388">
    <property type="entry name" value="HisKA"/>
    <property type="match status" value="1"/>
</dbReference>
<dbReference type="Pfam" id="PF07495">
    <property type="entry name" value="Y_Y_Y"/>
    <property type="match status" value="1"/>
</dbReference>
<dbReference type="InterPro" id="IPR018060">
    <property type="entry name" value="HTH_AraC"/>
</dbReference>
<dbReference type="Pfam" id="PF00512">
    <property type="entry name" value="HisKA"/>
    <property type="match status" value="1"/>
</dbReference>
<dbReference type="SMART" id="SM00448">
    <property type="entry name" value="REC"/>
    <property type="match status" value="1"/>
</dbReference>
<dbReference type="InterPro" id="IPR036097">
    <property type="entry name" value="HisK_dim/P_sf"/>
</dbReference>
<dbReference type="InterPro" id="IPR011006">
    <property type="entry name" value="CheY-like_superfamily"/>
</dbReference>
<dbReference type="PROSITE" id="PS01124">
    <property type="entry name" value="HTH_ARAC_FAMILY_2"/>
    <property type="match status" value="1"/>
</dbReference>
<accession>A0ABS0WWF9</accession>
<keyword evidence="5" id="KW-0238">DNA-binding</keyword>
<dbReference type="SUPFAM" id="SSF63829">
    <property type="entry name" value="Calcium-dependent phosphotriesterase"/>
    <property type="match status" value="2"/>
</dbReference>
<comment type="caution">
    <text evidence="12">The sequence shown here is derived from an EMBL/GenBank/DDBJ whole genome shotgun (WGS) entry which is preliminary data.</text>
</comment>
<dbReference type="Gene3D" id="2.130.10.10">
    <property type="entry name" value="YVTN repeat-like/Quinoprotein amine dehydrogenase"/>
    <property type="match status" value="2"/>
</dbReference>
<dbReference type="InterPro" id="IPR009057">
    <property type="entry name" value="Homeodomain-like_sf"/>
</dbReference>
<dbReference type="InterPro" id="IPR003594">
    <property type="entry name" value="HATPase_dom"/>
</dbReference>
<evidence type="ECO:0000256" key="6">
    <source>
        <dbReference type="ARBA" id="ARBA00023163"/>
    </source>
</evidence>
<dbReference type="CDD" id="cd00082">
    <property type="entry name" value="HisKA"/>
    <property type="match status" value="1"/>
</dbReference>
<keyword evidence="6" id="KW-0804">Transcription</keyword>
<dbReference type="InterPro" id="IPR015943">
    <property type="entry name" value="WD40/YVTN_repeat-like_dom_sf"/>
</dbReference>
<dbReference type="SUPFAM" id="SSF46689">
    <property type="entry name" value="Homeodomain-like"/>
    <property type="match status" value="1"/>
</dbReference>
<dbReference type="Pfam" id="PF12833">
    <property type="entry name" value="HTH_18"/>
    <property type="match status" value="1"/>
</dbReference>
<dbReference type="Gene3D" id="1.10.10.60">
    <property type="entry name" value="Homeodomain-like"/>
    <property type="match status" value="1"/>
</dbReference>
<dbReference type="SUPFAM" id="SSF55874">
    <property type="entry name" value="ATPase domain of HSP90 chaperone/DNA topoisomerase II/histidine kinase"/>
    <property type="match status" value="1"/>
</dbReference>
<gene>
    <name evidence="12" type="ORF">JBL43_18875</name>
</gene>